<feature type="region of interest" description="Disordered" evidence="9">
    <location>
        <begin position="512"/>
        <end position="610"/>
    </location>
</feature>
<evidence type="ECO:0000256" key="8">
    <source>
        <dbReference type="SAM" id="Coils"/>
    </source>
</evidence>
<evidence type="ECO:0000313" key="11">
    <source>
        <dbReference type="EMBL" id="UJO19122.1"/>
    </source>
</evidence>
<dbReference type="Proteomes" id="UP000756132">
    <property type="component" value="Chromosome 6"/>
</dbReference>
<feature type="domain" description="Enhancer of polycomb-like N-terminal" evidence="10">
    <location>
        <begin position="11"/>
        <end position="167"/>
    </location>
</feature>
<feature type="region of interest" description="Disordered" evidence="9">
    <location>
        <begin position="329"/>
        <end position="489"/>
    </location>
</feature>
<keyword evidence="4 7" id="KW-0804">Transcription</keyword>
<dbReference type="InterPro" id="IPR019542">
    <property type="entry name" value="Enhancer_polycomb-like_N"/>
</dbReference>
<keyword evidence="5 7" id="KW-0539">Nucleus</keyword>
<dbReference type="OMA" id="HIKWNEG"/>
<dbReference type="AlphaFoldDB" id="A0A9Q8UQX5"/>
<evidence type="ECO:0000256" key="1">
    <source>
        <dbReference type="ARBA" id="ARBA00004123"/>
    </source>
</evidence>
<keyword evidence="8" id="KW-0175">Coiled coil</keyword>
<feature type="compositionally biased region" description="Basic and acidic residues" evidence="9">
    <location>
        <begin position="377"/>
        <end position="389"/>
    </location>
</feature>
<evidence type="ECO:0000256" key="2">
    <source>
        <dbReference type="ARBA" id="ARBA00008035"/>
    </source>
</evidence>
<dbReference type="GeneID" id="71987448"/>
<reference evidence="11" key="1">
    <citation type="submission" date="2021-12" db="EMBL/GenBank/DDBJ databases">
        <authorList>
            <person name="Zaccaron A."/>
            <person name="Stergiopoulos I."/>
        </authorList>
    </citation>
    <scope>NUCLEOTIDE SEQUENCE</scope>
    <source>
        <strain evidence="11">Race5_Kim</strain>
    </source>
</reference>
<dbReference type="GO" id="GO:0035267">
    <property type="term" value="C:NuA4 histone acetyltransferase complex"/>
    <property type="evidence" value="ECO:0007669"/>
    <property type="project" value="InterPro"/>
</dbReference>
<evidence type="ECO:0000256" key="5">
    <source>
        <dbReference type="ARBA" id="ARBA00023242"/>
    </source>
</evidence>
<evidence type="ECO:0000256" key="9">
    <source>
        <dbReference type="SAM" id="MobiDB-lite"/>
    </source>
</evidence>
<evidence type="ECO:0000256" key="7">
    <source>
        <dbReference type="RuleBase" id="RU361124"/>
    </source>
</evidence>
<dbReference type="GO" id="GO:0005634">
    <property type="term" value="C:nucleus"/>
    <property type="evidence" value="ECO:0007669"/>
    <property type="project" value="UniProtKB-SubCell"/>
</dbReference>
<feature type="compositionally biased region" description="Low complexity" evidence="9">
    <location>
        <begin position="577"/>
        <end position="598"/>
    </location>
</feature>
<keyword evidence="12" id="KW-1185">Reference proteome</keyword>
<dbReference type="OrthoDB" id="435275at2759"/>
<dbReference type="Pfam" id="PF10513">
    <property type="entry name" value="EPL1"/>
    <property type="match status" value="1"/>
</dbReference>
<evidence type="ECO:0000256" key="3">
    <source>
        <dbReference type="ARBA" id="ARBA00023015"/>
    </source>
</evidence>
<feature type="coiled-coil region" evidence="8">
    <location>
        <begin position="261"/>
        <end position="288"/>
    </location>
</feature>
<comment type="subcellular location">
    <subcellularLocation>
        <location evidence="1 7">Nucleus</location>
    </subcellularLocation>
</comment>
<dbReference type="GO" id="GO:0006357">
    <property type="term" value="P:regulation of transcription by RNA polymerase II"/>
    <property type="evidence" value="ECO:0007669"/>
    <property type="project" value="InterPro"/>
</dbReference>
<gene>
    <name evidence="11" type="ORF">CLAFUR5_07570</name>
</gene>
<dbReference type="InterPro" id="IPR024943">
    <property type="entry name" value="Enhancer_polycomb"/>
</dbReference>
<keyword evidence="3 7" id="KW-0805">Transcription regulation</keyword>
<evidence type="ECO:0000256" key="6">
    <source>
        <dbReference type="ARBA" id="ARBA00025513"/>
    </source>
</evidence>
<comment type="function">
    <text evidence="6">Component of the NuA4 histone acetyltransferase complex which is involved in transcriptional activation of selected genes principally by acetylation of nucleosomal histone H4 and H2A. The NuA4 complex is also involved in DNA repair. Involved in gene silencing by neighboring heterochromatin, blockage of the silencing spreading along the chromosome, and required for cell cycle progression through G2/M.</text>
</comment>
<evidence type="ECO:0000256" key="4">
    <source>
        <dbReference type="ARBA" id="ARBA00023163"/>
    </source>
</evidence>
<evidence type="ECO:0000313" key="12">
    <source>
        <dbReference type="Proteomes" id="UP000756132"/>
    </source>
</evidence>
<sequence>MSTRGQARHVRQRKLNTKQPLRIIRENEIDDAIDDESQRHIPQVETGVEKNEEVEFHLQAAINAANAAALGAKSKASSYIPTPEVRKAKGIKYDELYPKVFSQPATYIRFSSTVEDCVGVAYCMNEDDEKFLKQLNDGKDVNGQALKDKTIQCSEDGFEEVMNFLEDTSQRLQPFATVESSVPILSLDELEQSREEPLTAEAQRVVKPVYQYWASKKGSRPLLPTIKVRLLDTSLDADDADPYVCFRRREVRQTRKTRGRDAQVVEKLKKLRMELEQARQLVGMVRDREKLNETNLSVTRKVFEQRKQLKEVKVAKNIIGEKGEDEELLVNQKPVAKPKGRGDGSRPGPTIRLRSLGDSRSAPDSDLISLADMQAQADDHVDRTIESRKDQHRRWNKDWQDRTWDPITPPPEPADEQAKWAPLPAVGTGYPTPPPSLPSRSSQDRDGDVDMSEQKPVLDHDAVAGAEPTFNVFIPPPWLDNSAEDDEPDMKRVKLDAAPACRLRYGRGGRVHLEMRKQKPKGVLSRGVVSDSDSDDDEVDYFPVPDPKTFDYRSMLNSRARSGPEGVERRQFPSGDQTAMIAAAQQQASAAASGNASSPPKLVTAGSSGG</sequence>
<reference evidence="11" key="2">
    <citation type="journal article" date="2022" name="Microb. Genom.">
        <title>A chromosome-scale genome assembly of the tomato pathogen Cladosporium fulvum reveals a compartmentalized genome architecture and the presence of a dispensable chromosome.</title>
        <authorList>
            <person name="Zaccaron A.Z."/>
            <person name="Chen L.H."/>
            <person name="Samaras A."/>
            <person name="Stergiopoulos I."/>
        </authorList>
    </citation>
    <scope>NUCLEOTIDE SEQUENCE</scope>
    <source>
        <strain evidence="11">Race5_Kim</strain>
    </source>
</reference>
<organism evidence="11 12">
    <name type="scientific">Passalora fulva</name>
    <name type="common">Tomato leaf mold</name>
    <name type="synonym">Cladosporium fulvum</name>
    <dbReference type="NCBI Taxonomy" id="5499"/>
    <lineage>
        <taxon>Eukaryota</taxon>
        <taxon>Fungi</taxon>
        <taxon>Dikarya</taxon>
        <taxon>Ascomycota</taxon>
        <taxon>Pezizomycotina</taxon>
        <taxon>Dothideomycetes</taxon>
        <taxon>Dothideomycetidae</taxon>
        <taxon>Mycosphaerellales</taxon>
        <taxon>Mycosphaerellaceae</taxon>
        <taxon>Fulvia</taxon>
    </lineage>
</organism>
<comment type="similarity">
    <text evidence="2 7">Belongs to the enhancer of polycomb family.</text>
</comment>
<evidence type="ECO:0000259" key="10">
    <source>
        <dbReference type="Pfam" id="PF10513"/>
    </source>
</evidence>
<proteinExistence type="inferred from homology"/>
<feature type="compositionally biased region" description="Basic and acidic residues" evidence="9">
    <location>
        <begin position="442"/>
        <end position="462"/>
    </location>
</feature>
<name>A0A9Q8UQX5_PASFU</name>
<dbReference type="RefSeq" id="XP_047763488.1">
    <property type="nucleotide sequence ID" value="XM_047906718.1"/>
</dbReference>
<dbReference type="EMBL" id="CP090168">
    <property type="protein sequence ID" value="UJO19122.1"/>
    <property type="molecule type" value="Genomic_DNA"/>
</dbReference>
<dbReference type="KEGG" id="ffu:CLAFUR5_07570"/>
<accession>A0A9Q8UQX5</accession>
<dbReference type="PANTHER" id="PTHR14898">
    <property type="entry name" value="ENHANCER OF POLYCOMB"/>
    <property type="match status" value="1"/>
</dbReference>
<protein>
    <recommendedName>
        <fullName evidence="7">Enhancer of polycomb-like protein</fullName>
    </recommendedName>
</protein>